<dbReference type="Proteomes" id="UP001305779">
    <property type="component" value="Unassembled WGS sequence"/>
</dbReference>
<feature type="compositionally biased region" description="Polar residues" evidence="1">
    <location>
        <begin position="55"/>
        <end position="70"/>
    </location>
</feature>
<reference evidence="2 3" key="1">
    <citation type="journal article" date="2023" name="G3 (Bethesda)">
        <title>A chromosome-level genome assembly of Zasmidium syzygii isolated from banana leaves.</title>
        <authorList>
            <person name="van Westerhoven A.C."/>
            <person name="Mehrabi R."/>
            <person name="Talebi R."/>
            <person name="Steentjes M.B.F."/>
            <person name="Corcolon B."/>
            <person name="Chong P.A."/>
            <person name="Kema G.H.J."/>
            <person name="Seidl M.F."/>
        </authorList>
    </citation>
    <scope>NUCLEOTIDE SEQUENCE [LARGE SCALE GENOMIC DNA]</scope>
    <source>
        <strain evidence="2 3">P124</strain>
    </source>
</reference>
<name>A0ABR0E8F5_ZASCE</name>
<gene>
    <name evidence="2" type="ORF">PRZ48_010370</name>
</gene>
<protein>
    <submittedName>
        <fullName evidence="2">Uncharacterized protein</fullName>
    </submittedName>
</protein>
<accession>A0ABR0E8F5</accession>
<evidence type="ECO:0000313" key="3">
    <source>
        <dbReference type="Proteomes" id="UP001305779"/>
    </source>
</evidence>
<dbReference type="EMBL" id="JAXOVC010000008">
    <property type="protein sequence ID" value="KAK4497717.1"/>
    <property type="molecule type" value="Genomic_DNA"/>
</dbReference>
<proteinExistence type="predicted"/>
<comment type="caution">
    <text evidence="2">The sequence shown here is derived from an EMBL/GenBank/DDBJ whole genome shotgun (WGS) entry which is preliminary data.</text>
</comment>
<sequence>MSLNSLEPDDAVGWQAAAAVPPHKAAQKTRKPDTQDPLLKATTSNAIQPPHVAATDSTQPKVTKGPNSPAYSRPHKYDRIFTAARHNIINYNRQSLAHFTDPLRVEATASVATEYQNDESNKVTLALVGHKKIERLQFKLVRGHGAKARIDVLMCFDGEKWKTLDAYLATLKAPNGYIRRGVKGIEQQQAWWAKNGKSFRFLDLPAELHDEVFKHLIPRNVYPVLWANGIVPFGHGSERLLDALQKRYRHHDSTHKTVPQPDIALVGTCRQLKTEVDRYLEIETTKSFRDRLSLSNFIKKVGDPEKFNNFSHVELDFDHADYFHFFQVEVQPFPQMEDKFDEYKPRDLAAMLRDLPHIKSITLRFTSPFDALTYDPFGYTGSYHNDLDWYHDWKGNRDQDGFATSCQKTVVDWILTYAKEYIAHIPEIKLEGAIKHSTKMKWDLIFKDEKNGIAHDMTEAKEAIREAEGQPTCFCTNTCTHYAFQPIAHSECCPSRACHCRRGNINARFRYYDKDLKEYKFDFED</sequence>
<evidence type="ECO:0000256" key="1">
    <source>
        <dbReference type="SAM" id="MobiDB-lite"/>
    </source>
</evidence>
<feature type="compositionally biased region" description="Low complexity" evidence="1">
    <location>
        <begin position="15"/>
        <end position="24"/>
    </location>
</feature>
<evidence type="ECO:0000313" key="2">
    <source>
        <dbReference type="EMBL" id="KAK4497717.1"/>
    </source>
</evidence>
<organism evidence="2 3">
    <name type="scientific">Zasmidium cellare</name>
    <name type="common">Wine cellar mold</name>
    <name type="synonym">Racodium cellare</name>
    <dbReference type="NCBI Taxonomy" id="395010"/>
    <lineage>
        <taxon>Eukaryota</taxon>
        <taxon>Fungi</taxon>
        <taxon>Dikarya</taxon>
        <taxon>Ascomycota</taxon>
        <taxon>Pezizomycotina</taxon>
        <taxon>Dothideomycetes</taxon>
        <taxon>Dothideomycetidae</taxon>
        <taxon>Mycosphaerellales</taxon>
        <taxon>Mycosphaerellaceae</taxon>
        <taxon>Zasmidium</taxon>
    </lineage>
</organism>
<keyword evidence="3" id="KW-1185">Reference proteome</keyword>
<feature type="region of interest" description="Disordered" evidence="1">
    <location>
        <begin position="1"/>
        <end position="74"/>
    </location>
</feature>
<dbReference type="PANTHER" id="PTHR38790">
    <property type="entry name" value="2EXR DOMAIN-CONTAINING PROTEIN-RELATED"/>
    <property type="match status" value="1"/>
</dbReference>
<dbReference type="PANTHER" id="PTHR38790:SF9">
    <property type="entry name" value="F-BOX DOMAIN-CONTAINING PROTEIN"/>
    <property type="match status" value="1"/>
</dbReference>